<dbReference type="FunFam" id="3.90.430.10:FF:000001">
    <property type="entry name" value="Copper fist DNA-binding protein"/>
    <property type="match status" value="1"/>
</dbReference>
<feature type="region of interest" description="Disordered" evidence="8">
    <location>
        <begin position="100"/>
        <end position="159"/>
    </location>
</feature>
<dbReference type="HOGENOM" id="CLU_528069_0_0_1"/>
<dbReference type="GO" id="GO:0005634">
    <property type="term" value="C:nucleus"/>
    <property type="evidence" value="ECO:0007669"/>
    <property type="project" value="UniProtKB-SubCell"/>
</dbReference>
<dbReference type="PANTHER" id="PTHR28088">
    <property type="entry name" value="TRANSCRIPTIONAL ACTIVATOR HAA1-RELATED"/>
    <property type="match status" value="1"/>
</dbReference>
<evidence type="ECO:0000256" key="3">
    <source>
        <dbReference type="ARBA" id="ARBA00022833"/>
    </source>
</evidence>
<gene>
    <name evidence="10" type="ORF">BN7_4399</name>
</gene>
<dbReference type="eggNOG" id="ENOG502S7CA">
    <property type="taxonomic scope" value="Eukaryota"/>
</dbReference>
<feature type="compositionally biased region" description="Low complexity" evidence="8">
    <location>
        <begin position="257"/>
        <end position="267"/>
    </location>
</feature>
<protein>
    <submittedName>
        <fullName evidence="10">Transcriptional activator HAA1</fullName>
    </submittedName>
</protein>
<dbReference type="GO" id="GO:0000978">
    <property type="term" value="F:RNA polymerase II cis-regulatory region sequence-specific DNA binding"/>
    <property type="evidence" value="ECO:0007669"/>
    <property type="project" value="TreeGrafter"/>
</dbReference>
<dbReference type="PANTHER" id="PTHR28088:SF5">
    <property type="entry name" value="TRANSCRIPTIONAL ACTIVATOR HAA1-RELATED"/>
    <property type="match status" value="1"/>
</dbReference>
<feature type="compositionally biased region" description="Low complexity" evidence="8">
    <location>
        <begin position="69"/>
        <end position="78"/>
    </location>
</feature>
<dbReference type="InterPro" id="IPR051763">
    <property type="entry name" value="Copper_Homeo_Regul"/>
</dbReference>
<feature type="domain" description="Copper-fist" evidence="9">
    <location>
        <begin position="1"/>
        <end position="40"/>
    </location>
</feature>
<feature type="region of interest" description="Disordered" evidence="8">
    <location>
        <begin position="427"/>
        <end position="446"/>
    </location>
</feature>
<proteinExistence type="predicted"/>
<sequence>MVLIGGVKYACERCIRGHRVTTCNHTDQPLMMIKPKGRPSSQCKHCKELRKNKNSHPSGSCTCGKKKNGSISSSTSSGAIHKCSCKTGEPCQCHGRRKKIDSKLSQSKSPSEDVSSSNLSLTNGSNDSNHSLNPSNSSTFNWRNNSYSSTSQTPQQQQNVRVRQIGMDPLTNAKPVSDQTRTRVGEVSVPINEYIPNNSNGIGNVNDKMPDVFFQDVPLPFEPGHGLLDLFANSNNATSINPYFHDDPRNDLPTRHNQQQYNNSNNNKIRSPSEASNNGFNNQNFQRTDSAMSLSSMGSNSNLNSRFNASSDSLASGNNNYHHYDNMIHKHNQIQNHQNFNNINNNNNNHNHQQYQHLNGYTNNNSNQNQNNDDTSSIQSVEVLSLTPSFMDIPTDFKNDKGYFSNDHGHQQQQQHQNESFKNHRFTPSIDSIQSGQSSNNKNNGIHLNFDQSSTIPTIHSNLINNEDQNSNDLELNDELNIPRELNNLNNDELNFNDNENSLFNNFNTKLTTSGL</sequence>
<feature type="compositionally biased region" description="Polar residues" evidence="8">
    <location>
        <begin position="130"/>
        <end position="144"/>
    </location>
</feature>
<feature type="region of interest" description="Disordered" evidence="8">
    <location>
        <begin position="49"/>
        <end position="85"/>
    </location>
</feature>
<dbReference type="Proteomes" id="UP000009328">
    <property type="component" value="Unassembled WGS sequence"/>
</dbReference>
<keyword evidence="2" id="KW-0479">Metal-binding</keyword>
<dbReference type="SMART" id="SM01090">
    <property type="entry name" value="Copper-fist"/>
    <property type="match status" value="1"/>
</dbReference>
<evidence type="ECO:0000313" key="11">
    <source>
        <dbReference type="Proteomes" id="UP000009328"/>
    </source>
</evidence>
<evidence type="ECO:0000256" key="5">
    <source>
        <dbReference type="ARBA" id="ARBA00023015"/>
    </source>
</evidence>
<keyword evidence="5" id="KW-0805">Transcription regulation</keyword>
<dbReference type="AlphaFoldDB" id="K0KHZ9"/>
<name>K0KHZ9_WICCF</name>
<dbReference type="SMART" id="SM00412">
    <property type="entry name" value="Cu_FIST"/>
    <property type="match status" value="1"/>
</dbReference>
<evidence type="ECO:0000256" key="8">
    <source>
        <dbReference type="SAM" id="MobiDB-lite"/>
    </source>
</evidence>
<evidence type="ECO:0000256" key="2">
    <source>
        <dbReference type="ARBA" id="ARBA00022723"/>
    </source>
</evidence>
<dbReference type="PROSITE" id="PS01119">
    <property type="entry name" value="COPPER_FIST_1"/>
    <property type="match status" value="1"/>
</dbReference>
<dbReference type="InterPro" id="IPR001083">
    <property type="entry name" value="Cu_fist_DNA-bd_dom"/>
</dbReference>
<dbReference type="GO" id="GO:0006879">
    <property type="term" value="P:intracellular iron ion homeostasis"/>
    <property type="evidence" value="ECO:0007669"/>
    <property type="project" value="TreeGrafter"/>
</dbReference>
<dbReference type="EMBL" id="CAIF01000156">
    <property type="protein sequence ID" value="CCH44830.1"/>
    <property type="molecule type" value="Genomic_DNA"/>
</dbReference>
<evidence type="ECO:0000256" key="6">
    <source>
        <dbReference type="ARBA" id="ARBA00023163"/>
    </source>
</evidence>
<feature type="compositionally biased region" description="Polar residues" evidence="8">
    <location>
        <begin position="268"/>
        <end position="285"/>
    </location>
</feature>
<evidence type="ECO:0000256" key="7">
    <source>
        <dbReference type="ARBA" id="ARBA00023242"/>
    </source>
</evidence>
<dbReference type="SUPFAM" id="SSF57879">
    <property type="entry name" value="Zinc domain conserved in yeast copper-regulated transcription factors"/>
    <property type="match status" value="1"/>
</dbReference>
<evidence type="ECO:0000313" key="10">
    <source>
        <dbReference type="EMBL" id="CCH44830.1"/>
    </source>
</evidence>
<keyword evidence="7" id="KW-0539">Nucleus</keyword>
<dbReference type="GO" id="GO:0006878">
    <property type="term" value="P:intracellular copper ion homeostasis"/>
    <property type="evidence" value="ECO:0007669"/>
    <property type="project" value="TreeGrafter"/>
</dbReference>
<feature type="region of interest" description="Disordered" evidence="8">
    <location>
        <begin position="338"/>
        <end position="376"/>
    </location>
</feature>
<accession>K0KHZ9</accession>
<evidence type="ECO:0000256" key="1">
    <source>
        <dbReference type="ARBA" id="ARBA00004123"/>
    </source>
</evidence>
<organism evidence="10 11">
    <name type="scientific">Wickerhamomyces ciferrii (strain ATCC 14091 / BCRC 22168 / CBS 111 / JCM 3599 / NBRC 0793 / NRRL Y-1031 F-60-10)</name>
    <name type="common">Yeast</name>
    <name type="synonym">Pichia ciferrii</name>
    <dbReference type="NCBI Taxonomy" id="1206466"/>
    <lineage>
        <taxon>Eukaryota</taxon>
        <taxon>Fungi</taxon>
        <taxon>Dikarya</taxon>
        <taxon>Ascomycota</taxon>
        <taxon>Saccharomycotina</taxon>
        <taxon>Saccharomycetes</taxon>
        <taxon>Phaffomycetales</taxon>
        <taxon>Wickerhamomycetaceae</taxon>
        <taxon>Wickerhamomyces</taxon>
    </lineage>
</organism>
<keyword evidence="4" id="KW-0186">Copper</keyword>
<evidence type="ECO:0000259" key="9">
    <source>
        <dbReference type="PROSITE" id="PS50073"/>
    </source>
</evidence>
<feature type="compositionally biased region" description="Basic and acidic residues" evidence="8">
    <location>
        <begin position="244"/>
        <end position="254"/>
    </location>
</feature>
<keyword evidence="11" id="KW-1185">Reference proteome</keyword>
<dbReference type="GO" id="GO:0005507">
    <property type="term" value="F:copper ion binding"/>
    <property type="evidence" value="ECO:0007669"/>
    <property type="project" value="InterPro"/>
</dbReference>
<dbReference type="GO" id="GO:0045944">
    <property type="term" value="P:positive regulation of transcription by RNA polymerase II"/>
    <property type="evidence" value="ECO:0007669"/>
    <property type="project" value="TreeGrafter"/>
</dbReference>
<keyword evidence="6" id="KW-0804">Transcription</keyword>
<dbReference type="Pfam" id="PF00649">
    <property type="entry name" value="Copper-fist"/>
    <property type="match status" value="1"/>
</dbReference>
<comment type="caution">
    <text evidence="10">The sequence shown here is derived from an EMBL/GenBank/DDBJ whole genome shotgun (WGS) entry which is preliminary data.</text>
</comment>
<comment type="subcellular location">
    <subcellularLocation>
        <location evidence="1">Nucleus</location>
    </subcellularLocation>
</comment>
<dbReference type="InParanoid" id="K0KHZ9"/>
<feature type="compositionally biased region" description="Polar residues" evidence="8">
    <location>
        <begin position="103"/>
        <end position="114"/>
    </location>
</feature>
<feature type="region of interest" description="Disordered" evidence="8">
    <location>
        <begin position="241"/>
        <end position="285"/>
    </location>
</feature>
<feature type="compositionally biased region" description="Low complexity" evidence="8">
    <location>
        <begin position="145"/>
        <end position="159"/>
    </location>
</feature>
<dbReference type="PROSITE" id="PS50073">
    <property type="entry name" value="COPPER_FIST_2"/>
    <property type="match status" value="1"/>
</dbReference>
<keyword evidence="3" id="KW-0862">Zinc</keyword>
<feature type="compositionally biased region" description="Low complexity" evidence="8">
    <location>
        <begin position="115"/>
        <end position="129"/>
    </location>
</feature>
<dbReference type="FunCoup" id="K0KHZ9">
    <property type="interactions" value="554"/>
</dbReference>
<dbReference type="GO" id="GO:0000981">
    <property type="term" value="F:DNA-binding transcription factor activity, RNA polymerase II-specific"/>
    <property type="evidence" value="ECO:0007669"/>
    <property type="project" value="TreeGrafter"/>
</dbReference>
<reference evidence="10 11" key="1">
    <citation type="journal article" date="2012" name="Eukaryot. Cell">
        <title>Draft genome sequence of Wickerhamomyces ciferrii NRRL Y-1031 F-60-10.</title>
        <authorList>
            <person name="Schneider J."/>
            <person name="Andrea H."/>
            <person name="Blom J."/>
            <person name="Jaenicke S."/>
            <person name="Ruckert C."/>
            <person name="Schorsch C."/>
            <person name="Szczepanowski R."/>
            <person name="Farwick M."/>
            <person name="Goesmann A."/>
            <person name="Puhler A."/>
            <person name="Schaffer S."/>
            <person name="Tauch A."/>
            <person name="Kohler T."/>
            <person name="Brinkrolf K."/>
        </authorList>
    </citation>
    <scope>NUCLEOTIDE SEQUENCE [LARGE SCALE GENOMIC DNA]</scope>
    <source>
        <strain evidence="11">ATCC 14091 / BCRC 22168 / CBS 111 / JCM 3599 / NBRC 0793 / NRRL Y-1031 F-60-10</strain>
    </source>
</reference>
<dbReference type="InterPro" id="IPR036395">
    <property type="entry name" value="Cu_fist_DNA-bd_dom_sf"/>
</dbReference>
<dbReference type="STRING" id="1206466.K0KHZ9"/>
<feature type="compositionally biased region" description="Low complexity" evidence="8">
    <location>
        <begin position="432"/>
        <end position="446"/>
    </location>
</feature>
<dbReference type="Gene3D" id="3.90.430.10">
    <property type="entry name" value="Copper fist DNA-binding domain"/>
    <property type="match status" value="1"/>
</dbReference>
<dbReference type="PRINTS" id="PR00617">
    <property type="entry name" value="COPPERFIST"/>
</dbReference>
<evidence type="ECO:0000256" key="4">
    <source>
        <dbReference type="ARBA" id="ARBA00023008"/>
    </source>
</evidence>
<feature type="region of interest" description="Disordered" evidence="8">
    <location>
        <begin position="397"/>
        <end position="420"/>
    </location>
</feature>